<evidence type="ECO:0000256" key="1">
    <source>
        <dbReference type="SAM" id="Phobius"/>
    </source>
</evidence>
<feature type="transmembrane region" description="Helical" evidence="1">
    <location>
        <begin position="239"/>
        <end position="263"/>
    </location>
</feature>
<feature type="transmembrane region" description="Helical" evidence="1">
    <location>
        <begin position="93"/>
        <end position="115"/>
    </location>
</feature>
<name>A0ABS1BXY4_9NEIS</name>
<evidence type="ECO:0000313" key="3">
    <source>
        <dbReference type="Proteomes" id="UP000614058"/>
    </source>
</evidence>
<evidence type="ECO:0000313" key="2">
    <source>
        <dbReference type="EMBL" id="MBK0397452.1"/>
    </source>
</evidence>
<dbReference type="RefSeq" id="WP_200523385.1">
    <property type="nucleotide sequence ID" value="NZ_JAEHNZ010000006.1"/>
</dbReference>
<accession>A0ABS1BXY4</accession>
<dbReference type="EMBL" id="JAEHNZ010000006">
    <property type="protein sequence ID" value="MBK0397452.1"/>
    <property type="molecule type" value="Genomic_DNA"/>
</dbReference>
<protein>
    <submittedName>
        <fullName evidence="2">DUF2868 domain-containing protein</fullName>
    </submittedName>
</protein>
<comment type="caution">
    <text evidence="2">The sequence shown here is derived from an EMBL/GenBank/DDBJ whole genome shotgun (WGS) entry which is preliminary data.</text>
</comment>
<sequence>MPYHHTELIRLLEQRGYIFPSDPASITEILRQADGTPEAKLHRRAQLIDRDQTIAQRLAQHQQRLRFARRVACAAWFIIGLLGTYQLMQQSSLNFMLILVGILGGNSLMLIIWLISLTQKYRAPTSIPLWLTGSLKDPIHQALLEHDAQTAAQPSFRWIRSRISHQLALCGLLGMFTASLILLTVRQYQFNWQSTLLTDQHFAQIIRALAWLPTRLGFATPSPDIIAAARNHYHSEHAAAWGILLLGSILCYGIAPRLIAWIISWQQSRRHRPALNLALPYYQNIIQKWQQHIIDDARDYQPDRPAPRPAKIPLNSAGEHWAVLLEAPDAPDNWHEHILGQDWANKGSITERAQLASLINELAAQPVQLLIGIRAQQTPDRGIVRQISKLAQAAQHNIIIQLLPGNPVSQTPAEQERRAQWHQVLQENGWNGLN</sequence>
<keyword evidence="1" id="KW-0472">Membrane</keyword>
<reference evidence="2 3" key="1">
    <citation type="journal article" date="2021" name="Pathogens">
        <title>Isolation and Characterization of Kingella bonacorsii sp. nov., A Novel Kingella Species Detected in a Stable Periodontitis Subject.</title>
        <authorList>
            <person name="Antezack A."/>
            <person name="Boxberger M."/>
            <person name="Rolland C."/>
            <person name="Monnet-Corti V."/>
            <person name="La Scola B."/>
        </authorList>
    </citation>
    <scope>NUCLEOTIDE SEQUENCE [LARGE SCALE GENOMIC DNA]</scope>
    <source>
        <strain evidence="2 3">Marseille-Q4569</strain>
    </source>
</reference>
<dbReference type="Proteomes" id="UP000614058">
    <property type="component" value="Unassembled WGS sequence"/>
</dbReference>
<dbReference type="InterPro" id="IPR021296">
    <property type="entry name" value="DUF2868"/>
</dbReference>
<keyword evidence="3" id="KW-1185">Reference proteome</keyword>
<gene>
    <name evidence="2" type="ORF">JDW22_12950</name>
</gene>
<organism evidence="2 3">
    <name type="scientific">Kingella bonacorsii</name>
    <dbReference type="NCBI Taxonomy" id="2796361"/>
    <lineage>
        <taxon>Bacteria</taxon>
        <taxon>Pseudomonadati</taxon>
        <taxon>Pseudomonadota</taxon>
        <taxon>Betaproteobacteria</taxon>
        <taxon>Neisseriales</taxon>
        <taxon>Neisseriaceae</taxon>
        <taxon>Kingella</taxon>
    </lineage>
</organism>
<dbReference type="Pfam" id="PF11067">
    <property type="entry name" value="DUF2868"/>
    <property type="match status" value="1"/>
</dbReference>
<proteinExistence type="predicted"/>
<feature type="transmembrane region" description="Helical" evidence="1">
    <location>
        <begin position="67"/>
        <end position="87"/>
    </location>
</feature>
<keyword evidence="1" id="KW-1133">Transmembrane helix</keyword>
<feature type="transmembrane region" description="Helical" evidence="1">
    <location>
        <begin position="167"/>
        <end position="185"/>
    </location>
</feature>
<keyword evidence="1" id="KW-0812">Transmembrane</keyword>